<proteinExistence type="predicted"/>
<feature type="domain" description="Starch synthase catalytic" evidence="5">
    <location>
        <begin position="2"/>
        <end position="170"/>
    </location>
</feature>
<keyword evidence="4" id="KW-0808">Transferase</keyword>
<gene>
    <name evidence="6" type="ORF">GYA27_01050</name>
</gene>
<dbReference type="Gene3D" id="3.40.50.2000">
    <property type="entry name" value="Glycogen Phosphorylase B"/>
    <property type="match status" value="1"/>
</dbReference>
<protein>
    <recommendedName>
        <fullName evidence="2">starch synthase</fullName>
        <ecNumber evidence="2">2.4.1.21</ecNumber>
    </recommendedName>
</protein>
<evidence type="ECO:0000256" key="4">
    <source>
        <dbReference type="ARBA" id="ARBA00022679"/>
    </source>
</evidence>
<accession>A0A7X9DJV2</accession>
<keyword evidence="3" id="KW-0328">Glycosyltransferase</keyword>
<dbReference type="PANTHER" id="PTHR45825:SF11">
    <property type="entry name" value="ALPHA AMYLASE DOMAIN-CONTAINING PROTEIN"/>
    <property type="match status" value="1"/>
</dbReference>
<evidence type="ECO:0000313" key="6">
    <source>
        <dbReference type="EMBL" id="NMB69778.1"/>
    </source>
</evidence>
<dbReference type="PANTHER" id="PTHR45825">
    <property type="entry name" value="GRANULE-BOUND STARCH SYNTHASE 1, CHLOROPLASTIC/AMYLOPLASTIC"/>
    <property type="match status" value="1"/>
</dbReference>
<dbReference type="Proteomes" id="UP000526033">
    <property type="component" value="Unassembled WGS sequence"/>
</dbReference>
<dbReference type="Pfam" id="PF08323">
    <property type="entry name" value="Glyco_transf_5"/>
    <property type="match status" value="1"/>
</dbReference>
<comment type="catalytic activity">
    <reaction evidence="1">
        <text>[(1-&gt;4)-alpha-D-glucosyl](n) + ADP-alpha-D-glucose = [(1-&gt;4)-alpha-D-glucosyl](n+1) + ADP + H(+)</text>
        <dbReference type="Rhea" id="RHEA:18189"/>
        <dbReference type="Rhea" id="RHEA-COMP:9584"/>
        <dbReference type="Rhea" id="RHEA-COMP:9587"/>
        <dbReference type="ChEBI" id="CHEBI:15378"/>
        <dbReference type="ChEBI" id="CHEBI:15444"/>
        <dbReference type="ChEBI" id="CHEBI:57498"/>
        <dbReference type="ChEBI" id="CHEBI:456216"/>
        <dbReference type="EC" id="2.4.1.21"/>
    </reaction>
</comment>
<dbReference type="EC" id="2.4.1.21" evidence="2"/>
<dbReference type="EMBL" id="JAAZNL010000012">
    <property type="protein sequence ID" value="NMB69778.1"/>
    <property type="molecule type" value="Genomic_DNA"/>
</dbReference>
<evidence type="ECO:0000259" key="5">
    <source>
        <dbReference type="Pfam" id="PF08323"/>
    </source>
</evidence>
<reference evidence="6 7" key="1">
    <citation type="journal article" date="2020" name="Biotechnol. Biofuels">
        <title>New insights from the biogas microbiome by comprehensive genome-resolved metagenomics of nearly 1600 species originating from multiple anaerobic digesters.</title>
        <authorList>
            <person name="Campanaro S."/>
            <person name="Treu L."/>
            <person name="Rodriguez-R L.M."/>
            <person name="Kovalovszki A."/>
            <person name="Ziels R.M."/>
            <person name="Maus I."/>
            <person name="Zhu X."/>
            <person name="Kougias P.G."/>
            <person name="Basile A."/>
            <person name="Luo G."/>
            <person name="Schluter A."/>
            <person name="Konstantinidis K.T."/>
            <person name="Angelidaki I."/>
        </authorList>
    </citation>
    <scope>NUCLEOTIDE SEQUENCE [LARGE SCALE GENOMIC DNA]</scope>
    <source>
        <strain evidence="6">AS27yjCOA_165</strain>
    </source>
</reference>
<comment type="caution">
    <text evidence="6">The sequence shown here is derived from an EMBL/GenBank/DDBJ whole genome shotgun (WGS) entry which is preliminary data.</text>
</comment>
<dbReference type="SUPFAM" id="SSF53756">
    <property type="entry name" value="UDP-Glycosyltransferase/glycogen phosphorylase"/>
    <property type="match status" value="1"/>
</dbReference>
<organism evidence="6 7">
    <name type="scientific">candidate division WWE3 bacterium</name>
    <dbReference type="NCBI Taxonomy" id="2053526"/>
    <lineage>
        <taxon>Bacteria</taxon>
        <taxon>Katanobacteria</taxon>
    </lineage>
</organism>
<dbReference type="InterPro" id="IPR013534">
    <property type="entry name" value="Starch_synth_cat_dom"/>
</dbReference>
<evidence type="ECO:0000256" key="3">
    <source>
        <dbReference type="ARBA" id="ARBA00022676"/>
    </source>
</evidence>
<name>A0A7X9DJV2_UNCKA</name>
<evidence type="ECO:0000313" key="7">
    <source>
        <dbReference type="Proteomes" id="UP000526033"/>
    </source>
</evidence>
<sequence>MKVLLAASEVAPIIKLGGLGDVAGSLPKALSKLNINIDVIAPYFSFANMAGLNAYKGIDLNIAYNGKNNLVEVWNTKLPGSDVDVLLLRNSDYFSGYGGKGTTNVSENDTFSFFDTAVVAYIKSKFNTYDLIHCNDWHTGLITALLSEELGSTRPATLYTIHNLMYQGISDLDT</sequence>
<feature type="non-terminal residue" evidence="6">
    <location>
        <position position="174"/>
    </location>
</feature>
<dbReference type="AlphaFoldDB" id="A0A7X9DJV2"/>
<dbReference type="GO" id="GO:0009011">
    <property type="term" value="F:alpha-1,4-glucan glucosyltransferase (ADP-glucose donor) activity"/>
    <property type="evidence" value="ECO:0007669"/>
    <property type="project" value="UniProtKB-EC"/>
</dbReference>
<evidence type="ECO:0000256" key="1">
    <source>
        <dbReference type="ARBA" id="ARBA00001478"/>
    </source>
</evidence>
<evidence type="ECO:0000256" key="2">
    <source>
        <dbReference type="ARBA" id="ARBA00012588"/>
    </source>
</evidence>